<evidence type="ECO:0000313" key="3">
    <source>
        <dbReference type="EMBL" id="QEG23696.1"/>
    </source>
</evidence>
<gene>
    <name evidence="3" type="ORF">MFFC18_35970</name>
</gene>
<feature type="compositionally biased region" description="Basic and acidic residues" evidence="1">
    <location>
        <begin position="656"/>
        <end position="677"/>
    </location>
</feature>
<dbReference type="Proteomes" id="UP000322214">
    <property type="component" value="Chromosome"/>
</dbReference>
<dbReference type="KEGG" id="mff:MFFC18_35970"/>
<evidence type="ECO:0000313" key="4">
    <source>
        <dbReference type="Proteomes" id="UP000322214"/>
    </source>
</evidence>
<evidence type="ECO:0000256" key="2">
    <source>
        <dbReference type="SAM" id="Phobius"/>
    </source>
</evidence>
<keyword evidence="2" id="KW-0472">Membrane</keyword>
<dbReference type="SUPFAM" id="SSF53300">
    <property type="entry name" value="vWA-like"/>
    <property type="match status" value="1"/>
</dbReference>
<dbReference type="RefSeq" id="WP_075086191.1">
    <property type="nucleotide sequence ID" value="NZ_CP042912.1"/>
</dbReference>
<dbReference type="CDD" id="cd00198">
    <property type="entry name" value="vWFA"/>
    <property type="match status" value="1"/>
</dbReference>
<evidence type="ECO:0008006" key="5">
    <source>
        <dbReference type="Google" id="ProtNLM"/>
    </source>
</evidence>
<feature type="transmembrane region" description="Helical" evidence="2">
    <location>
        <begin position="26"/>
        <end position="46"/>
    </location>
</feature>
<organism evidence="3 4">
    <name type="scientific">Mariniblastus fucicola</name>
    <dbReference type="NCBI Taxonomy" id="980251"/>
    <lineage>
        <taxon>Bacteria</taxon>
        <taxon>Pseudomonadati</taxon>
        <taxon>Planctomycetota</taxon>
        <taxon>Planctomycetia</taxon>
        <taxon>Pirellulales</taxon>
        <taxon>Pirellulaceae</taxon>
        <taxon>Mariniblastus</taxon>
    </lineage>
</organism>
<reference evidence="3 4" key="1">
    <citation type="submission" date="2019-08" db="EMBL/GenBank/DDBJ databases">
        <title>Deep-cultivation of Planctomycetes and their phenomic and genomic characterization uncovers novel biology.</title>
        <authorList>
            <person name="Wiegand S."/>
            <person name="Jogler M."/>
            <person name="Boedeker C."/>
            <person name="Pinto D."/>
            <person name="Vollmers J."/>
            <person name="Rivas-Marin E."/>
            <person name="Kohn T."/>
            <person name="Peeters S.H."/>
            <person name="Heuer A."/>
            <person name="Rast P."/>
            <person name="Oberbeckmann S."/>
            <person name="Bunk B."/>
            <person name="Jeske O."/>
            <person name="Meyerdierks A."/>
            <person name="Storesund J.E."/>
            <person name="Kallscheuer N."/>
            <person name="Luecker S."/>
            <person name="Lage O.M."/>
            <person name="Pohl T."/>
            <person name="Merkel B.J."/>
            <person name="Hornburger P."/>
            <person name="Mueller R.-W."/>
            <person name="Bruemmer F."/>
            <person name="Labrenz M."/>
            <person name="Spormann A.M."/>
            <person name="Op den Camp H."/>
            <person name="Overmann J."/>
            <person name="Amann R."/>
            <person name="Jetten M.S.M."/>
            <person name="Mascher T."/>
            <person name="Medema M.H."/>
            <person name="Devos D.P."/>
            <person name="Kaster A.-K."/>
            <person name="Ovreas L."/>
            <person name="Rohde M."/>
            <person name="Galperin M.Y."/>
            <person name="Jogler C."/>
        </authorList>
    </citation>
    <scope>NUCLEOTIDE SEQUENCE [LARGE SCALE GENOMIC DNA]</scope>
    <source>
        <strain evidence="3 4">FC18</strain>
    </source>
</reference>
<protein>
    <recommendedName>
        <fullName evidence="5">VWFA domain-containing protein</fullName>
    </recommendedName>
</protein>
<dbReference type="EMBL" id="CP042912">
    <property type="protein sequence ID" value="QEG23696.1"/>
    <property type="molecule type" value="Genomic_DNA"/>
</dbReference>
<dbReference type="AlphaFoldDB" id="A0A5B9PGH3"/>
<sequence length="677" mass="76905">MLNSIKRWWQIKTGRYETPLDTDVPFWMISLVFHLGLILLLAKVLVPEAATRIIGAINADTEEVIEMDELIPEELDIFETEIEELGAESEDELNAEAAATPMLEFVSDETTAVESPDFETGEIFAAEYTSEVSSTAPALEAVSVRGVAGRSLKHTSGAIDRIAEVIRDRMAEGDLMVVWMFDQSASLRAQRKQIAKQFDRVYQQLARFQELDQSVVQDRDFNPPLLTDIYQFGQTVSPLLPDPTWELEKLRKAVASVQRDDSGKENVMQSVMTVAKKYRSMARVVPRTGKPERNVMVILVTDEAGDDVHLTDQAVRYCVNARVSVYSIGVPAPFGREETEVKWVDPDPEYDQTPQTAIVDQGAETPRPERLRLGFVNGGEDLEQIDSGFGPFYLTRLCYETGGLYFAVHPNRTGTRRVRWGEVRNYASKLTYFFDPEIMRRYQPSYVSVQTYNRTLVENRARMALVQAAEFTRTGQPLRSPRLRFPRLDEGTFVRSVSEAQQDAAFVSPALDNLMRTLKAGEVDREKEEEARWQAGYDLAVGRAIAAKLRASTYNEMLALVKTSLKFDPPKDDKTPQNNTWVLRPSNKVETGSRDAQLAEKAKMYLTRVVKDHPGTPWALIAEKELRVPIGWEWRQAYTEPPKPREPGMNNGNNDRGFERRPMMNRDPKERRPVPRL</sequence>
<feature type="region of interest" description="Disordered" evidence="1">
    <location>
        <begin position="638"/>
        <end position="677"/>
    </location>
</feature>
<accession>A0A5B9PGH3</accession>
<proteinExistence type="predicted"/>
<dbReference type="OrthoDB" id="239512at2"/>
<keyword evidence="2" id="KW-1133">Transmembrane helix</keyword>
<keyword evidence="4" id="KW-1185">Reference proteome</keyword>
<name>A0A5B9PGH3_9BACT</name>
<dbReference type="STRING" id="980251.GCA_001642875_04355"/>
<evidence type="ECO:0000256" key="1">
    <source>
        <dbReference type="SAM" id="MobiDB-lite"/>
    </source>
</evidence>
<keyword evidence="2" id="KW-0812">Transmembrane</keyword>
<dbReference type="InterPro" id="IPR036465">
    <property type="entry name" value="vWFA_dom_sf"/>
</dbReference>
<dbReference type="Gene3D" id="3.40.50.410">
    <property type="entry name" value="von Willebrand factor, type A domain"/>
    <property type="match status" value="1"/>
</dbReference>